<sequence length="198" mass="22951">MNMKNENAKLDFINSLLGIVESYTDVIHKVPDKVYFNFPSPHFDISDQKSVLAELKKKKIIAGFKLDDGYFVISKPGRSMLRDYYLKLEDRPEPKAEMPIDTMIRFDEKTGIISMGGKPCEIPINTNQYFLCKALFDKKFGTPVTETDIVDMADWAKDTKRSVYDAMNAVNKRIKSDLGIEKFIKWKTGRVWIDYERK</sequence>
<organism evidence="1 2">
    <name type="scientific">Candidatus Gottesmanbacteria bacterium GW2011_GWB1_43_11</name>
    <dbReference type="NCBI Taxonomy" id="1618446"/>
    <lineage>
        <taxon>Bacteria</taxon>
        <taxon>Candidatus Gottesmaniibacteriota</taxon>
    </lineage>
</organism>
<accession>A0A0G1EQ69</accession>
<evidence type="ECO:0000313" key="2">
    <source>
        <dbReference type="Proteomes" id="UP000034050"/>
    </source>
</evidence>
<name>A0A0G1EQ69_9BACT</name>
<comment type="caution">
    <text evidence="1">The sequence shown here is derived from an EMBL/GenBank/DDBJ whole genome shotgun (WGS) entry which is preliminary data.</text>
</comment>
<protein>
    <submittedName>
        <fullName evidence="1">Uncharacterized protein</fullName>
    </submittedName>
</protein>
<dbReference type="EMBL" id="LCFD01000020">
    <property type="protein sequence ID" value="KKS85171.1"/>
    <property type="molecule type" value="Genomic_DNA"/>
</dbReference>
<gene>
    <name evidence="1" type="ORF">UV61_C0020G0004</name>
</gene>
<evidence type="ECO:0000313" key="1">
    <source>
        <dbReference type="EMBL" id="KKS85171.1"/>
    </source>
</evidence>
<dbReference type="Proteomes" id="UP000034050">
    <property type="component" value="Unassembled WGS sequence"/>
</dbReference>
<proteinExistence type="predicted"/>
<dbReference type="AlphaFoldDB" id="A0A0G1EQ69"/>
<reference evidence="1 2" key="1">
    <citation type="journal article" date="2015" name="Nature">
        <title>rRNA introns, odd ribosomes, and small enigmatic genomes across a large radiation of phyla.</title>
        <authorList>
            <person name="Brown C.T."/>
            <person name="Hug L.A."/>
            <person name="Thomas B.C."/>
            <person name="Sharon I."/>
            <person name="Castelle C.J."/>
            <person name="Singh A."/>
            <person name="Wilkins M.J."/>
            <person name="Williams K.H."/>
            <person name="Banfield J.F."/>
        </authorList>
    </citation>
    <scope>NUCLEOTIDE SEQUENCE [LARGE SCALE GENOMIC DNA]</scope>
</reference>